<keyword evidence="2" id="KW-1185">Reference proteome</keyword>
<name>A0ACB7XDJ1_9ERIC</name>
<reference evidence="1 2" key="1">
    <citation type="journal article" date="2021" name="Hortic Res">
        <title>High-quality reference genome and annotation aids understanding of berry development for evergreen blueberry (Vaccinium darrowii).</title>
        <authorList>
            <person name="Yu J."/>
            <person name="Hulse-Kemp A.M."/>
            <person name="Babiker E."/>
            <person name="Staton M."/>
        </authorList>
    </citation>
    <scope>NUCLEOTIDE SEQUENCE [LARGE SCALE GENOMIC DNA]</scope>
    <source>
        <strain evidence="2">cv. NJ 8807/NJ 8810</strain>
        <tissue evidence="1">Young leaf</tissue>
    </source>
</reference>
<gene>
    <name evidence="1" type="ORF">Vadar_031557</name>
</gene>
<protein>
    <submittedName>
        <fullName evidence="1">Uncharacterized protein</fullName>
    </submittedName>
</protein>
<dbReference type="EMBL" id="CM037156">
    <property type="protein sequence ID" value="KAH7838818.1"/>
    <property type="molecule type" value="Genomic_DNA"/>
</dbReference>
<proteinExistence type="predicted"/>
<evidence type="ECO:0000313" key="2">
    <source>
        <dbReference type="Proteomes" id="UP000828048"/>
    </source>
</evidence>
<accession>A0ACB7XDJ1</accession>
<dbReference type="Proteomes" id="UP000828048">
    <property type="component" value="Chromosome 6"/>
</dbReference>
<evidence type="ECO:0000313" key="1">
    <source>
        <dbReference type="EMBL" id="KAH7838818.1"/>
    </source>
</evidence>
<comment type="caution">
    <text evidence="1">The sequence shown here is derived from an EMBL/GenBank/DDBJ whole genome shotgun (WGS) entry which is preliminary data.</text>
</comment>
<sequence length="96" mass="11011">MRAEYDMAGTVVEHVVTRKGITVDEHGNVTFDAIVKQNENASKIVYLQHRELVPKILKDAMEGEEDEEEVQKEIEETMMPTKVELEKIVNRRLSVA</sequence>
<organism evidence="1 2">
    <name type="scientific">Vaccinium darrowii</name>
    <dbReference type="NCBI Taxonomy" id="229202"/>
    <lineage>
        <taxon>Eukaryota</taxon>
        <taxon>Viridiplantae</taxon>
        <taxon>Streptophyta</taxon>
        <taxon>Embryophyta</taxon>
        <taxon>Tracheophyta</taxon>
        <taxon>Spermatophyta</taxon>
        <taxon>Magnoliopsida</taxon>
        <taxon>eudicotyledons</taxon>
        <taxon>Gunneridae</taxon>
        <taxon>Pentapetalae</taxon>
        <taxon>asterids</taxon>
        <taxon>Ericales</taxon>
        <taxon>Ericaceae</taxon>
        <taxon>Vaccinioideae</taxon>
        <taxon>Vaccinieae</taxon>
        <taxon>Vaccinium</taxon>
    </lineage>
</organism>